<evidence type="ECO:0000313" key="1">
    <source>
        <dbReference type="EMBL" id="RPA74043.1"/>
    </source>
</evidence>
<dbReference type="EMBL" id="ML119802">
    <property type="protein sequence ID" value="RPA74043.1"/>
    <property type="molecule type" value="Genomic_DNA"/>
</dbReference>
<protein>
    <submittedName>
        <fullName evidence="1">Uncharacterized protein</fullName>
    </submittedName>
</protein>
<sequence length="252" mass="28761">MGRRFTLVNASEDDKFQHVSHFHGFGPGNTTATPSAAIRLEMTRRLQLDPTRAPNDVQREIEEEITGVPESDEFPRNEPANVGDPPIALIRLAILVSLCRNSKGPELLRSLRHVSNYSTDDAWEHQLDPVSVPLPVYPPPNIPNAPSIRRIIAHDFSNGAKRYEVEWVGTVRTHRVGHDYLRQNYLRDLARYYVVAGLEIPRYMAAAAEEEKHMLEDRESWLAKLSNAGRALDGREFQRLAVDFNIEYRNWA</sequence>
<dbReference type="AlphaFoldDB" id="A0A3N4HJE9"/>
<gene>
    <name evidence="1" type="ORF">BJ508DRAFT_40684</name>
</gene>
<evidence type="ECO:0000313" key="2">
    <source>
        <dbReference type="Proteomes" id="UP000275078"/>
    </source>
</evidence>
<accession>A0A3N4HJE9</accession>
<proteinExistence type="predicted"/>
<dbReference type="Proteomes" id="UP000275078">
    <property type="component" value="Unassembled WGS sequence"/>
</dbReference>
<reference evidence="1 2" key="1">
    <citation type="journal article" date="2018" name="Nat. Ecol. Evol.">
        <title>Pezizomycetes genomes reveal the molecular basis of ectomycorrhizal truffle lifestyle.</title>
        <authorList>
            <person name="Murat C."/>
            <person name="Payen T."/>
            <person name="Noel B."/>
            <person name="Kuo A."/>
            <person name="Morin E."/>
            <person name="Chen J."/>
            <person name="Kohler A."/>
            <person name="Krizsan K."/>
            <person name="Balestrini R."/>
            <person name="Da Silva C."/>
            <person name="Montanini B."/>
            <person name="Hainaut M."/>
            <person name="Levati E."/>
            <person name="Barry K.W."/>
            <person name="Belfiori B."/>
            <person name="Cichocki N."/>
            <person name="Clum A."/>
            <person name="Dockter R.B."/>
            <person name="Fauchery L."/>
            <person name="Guy J."/>
            <person name="Iotti M."/>
            <person name="Le Tacon F."/>
            <person name="Lindquist E.A."/>
            <person name="Lipzen A."/>
            <person name="Malagnac F."/>
            <person name="Mello A."/>
            <person name="Molinier V."/>
            <person name="Miyauchi S."/>
            <person name="Poulain J."/>
            <person name="Riccioni C."/>
            <person name="Rubini A."/>
            <person name="Sitrit Y."/>
            <person name="Splivallo R."/>
            <person name="Traeger S."/>
            <person name="Wang M."/>
            <person name="Zifcakova L."/>
            <person name="Wipf D."/>
            <person name="Zambonelli A."/>
            <person name="Paolocci F."/>
            <person name="Nowrousian M."/>
            <person name="Ottonello S."/>
            <person name="Baldrian P."/>
            <person name="Spatafora J.W."/>
            <person name="Henrissat B."/>
            <person name="Nagy L.G."/>
            <person name="Aury J.M."/>
            <person name="Wincker P."/>
            <person name="Grigoriev I.V."/>
            <person name="Bonfante P."/>
            <person name="Martin F.M."/>
        </authorList>
    </citation>
    <scope>NUCLEOTIDE SEQUENCE [LARGE SCALE GENOMIC DNA]</scope>
    <source>
        <strain evidence="1 2">RN42</strain>
    </source>
</reference>
<organism evidence="1 2">
    <name type="scientific">Ascobolus immersus RN42</name>
    <dbReference type="NCBI Taxonomy" id="1160509"/>
    <lineage>
        <taxon>Eukaryota</taxon>
        <taxon>Fungi</taxon>
        <taxon>Dikarya</taxon>
        <taxon>Ascomycota</taxon>
        <taxon>Pezizomycotina</taxon>
        <taxon>Pezizomycetes</taxon>
        <taxon>Pezizales</taxon>
        <taxon>Ascobolaceae</taxon>
        <taxon>Ascobolus</taxon>
    </lineage>
</organism>
<name>A0A3N4HJE9_ASCIM</name>
<keyword evidence="2" id="KW-1185">Reference proteome</keyword>